<evidence type="ECO:0000256" key="13">
    <source>
        <dbReference type="RuleBase" id="RU361210"/>
    </source>
</evidence>
<dbReference type="CDD" id="cd04087">
    <property type="entry name" value="PTPA"/>
    <property type="match status" value="1"/>
</dbReference>
<gene>
    <name evidence="15" type="ORF">B0A49_06039</name>
</gene>
<protein>
    <recommendedName>
        <fullName evidence="13">Serine/threonine-protein phosphatase 2A activator</fullName>
        <ecNumber evidence="13">5.2.1.8</ecNumber>
    </recommendedName>
    <alternativeName>
        <fullName evidence="13">Phosphotyrosyl phosphatase activator</fullName>
    </alternativeName>
</protein>
<dbReference type="GO" id="GO:0003755">
    <property type="term" value="F:peptidyl-prolyl cis-trans isomerase activity"/>
    <property type="evidence" value="ECO:0007669"/>
    <property type="project" value="UniProtKB-KW"/>
</dbReference>
<evidence type="ECO:0000313" key="16">
    <source>
        <dbReference type="Proteomes" id="UP000308768"/>
    </source>
</evidence>
<dbReference type="AlphaFoldDB" id="A0A4U0X133"/>
<dbReference type="GO" id="GO:0005634">
    <property type="term" value="C:nucleus"/>
    <property type="evidence" value="ECO:0007669"/>
    <property type="project" value="TreeGrafter"/>
</dbReference>
<comment type="caution">
    <text evidence="15">The sequence shown here is derived from an EMBL/GenBank/DDBJ whole genome shotgun (WGS) entry which is preliminary data.</text>
</comment>
<dbReference type="InterPro" id="IPR004254">
    <property type="entry name" value="AdipoR/HlyIII-related"/>
</dbReference>
<comment type="similarity">
    <text evidence="4 13">Belongs to the PTPA-type PPIase family.</text>
</comment>
<dbReference type="GO" id="GO:0046872">
    <property type="term" value="F:metal ion binding"/>
    <property type="evidence" value="ECO:0007669"/>
    <property type="project" value="UniProtKB-KW"/>
</dbReference>
<keyword evidence="6 14" id="KW-0812">Transmembrane</keyword>
<organism evidence="15 16">
    <name type="scientific">Cryomyces minteri</name>
    <dbReference type="NCBI Taxonomy" id="331657"/>
    <lineage>
        <taxon>Eukaryota</taxon>
        <taxon>Fungi</taxon>
        <taxon>Dikarya</taxon>
        <taxon>Ascomycota</taxon>
        <taxon>Pezizomycotina</taxon>
        <taxon>Dothideomycetes</taxon>
        <taxon>Dothideomycetes incertae sedis</taxon>
        <taxon>Cryomyces</taxon>
    </lineage>
</organism>
<dbReference type="GO" id="GO:0008160">
    <property type="term" value="F:protein tyrosine phosphatase activator activity"/>
    <property type="evidence" value="ECO:0007669"/>
    <property type="project" value="TreeGrafter"/>
</dbReference>
<dbReference type="EMBL" id="NAJN01000863">
    <property type="protein sequence ID" value="TKA67945.1"/>
    <property type="molecule type" value="Genomic_DNA"/>
</dbReference>
<feature type="transmembrane region" description="Helical" evidence="14">
    <location>
        <begin position="65"/>
        <end position="86"/>
    </location>
</feature>
<dbReference type="PANTHER" id="PTHR10012:SF5">
    <property type="entry name" value="SERINE_THREONINE-PROTEIN PHOSPHATASE 2A ACTIVATOR 2"/>
    <property type="match status" value="1"/>
</dbReference>
<evidence type="ECO:0000256" key="6">
    <source>
        <dbReference type="ARBA" id="ARBA00022692"/>
    </source>
</evidence>
<keyword evidence="12" id="KW-0862">Zinc</keyword>
<feature type="transmembrane region" description="Helical" evidence="14">
    <location>
        <begin position="225"/>
        <end position="244"/>
    </location>
</feature>
<feature type="binding site" evidence="12">
    <location>
        <position position="266"/>
    </location>
    <ligand>
        <name>Zn(2+)</name>
        <dbReference type="ChEBI" id="CHEBI:29105"/>
    </ligand>
</feature>
<evidence type="ECO:0000256" key="2">
    <source>
        <dbReference type="ARBA" id="ARBA00004141"/>
    </source>
</evidence>
<evidence type="ECO:0000256" key="14">
    <source>
        <dbReference type="SAM" id="Phobius"/>
    </source>
</evidence>
<evidence type="ECO:0000256" key="12">
    <source>
        <dbReference type="PIRSR" id="PIRSR604254-1"/>
    </source>
</evidence>
<dbReference type="Gene3D" id="1.20.120.1150">
    <property type="match status" value="1"/>
</dbReference>
<feature type="transmembrane region" description="Helical" evidence="14">
    <location>
        <begin position="98"/>
        <end position="117"/>
    </location>
</feature>
<evidence type="ECO:0000256" key="7">
    <source>
        <dbReference type="ARBA" id="ARBA00022989"/>
    </source>
</evidence>
<dbReference type="GO" id="GO:0005737">
    <property type="term" value="C:cytoplasm"/>
    <property type="evidence" value="ECO:0007669"/>
    <property type="project" value="UniProtKB-SubCell"/>
</dbReference>
<dbReference type="SUPFAM" id="SSF140984">
    <property type="entry name" value="PTPA-like"/>
    <property type="match status" value="1"/>
</dbReference>
<evidence type="ECO:0000313" key="15">
    <source>
        <dbReference type="EMBL" id="TKA67945.1"/>
    </source>
</evidence>
<dbReference type="Pfam" id="PF03006">
    <property type="entry name" value="HlyIII"/>
    <property type="match status" value="1"/>
</dbReference>
<dbReference type="STRING" id="331657.A0A4U0X133"/>
<feature type="transmembrane region" description="Helical" evidence="14">
    <location>
        <begin position="264"/>
        <end position="284"/>
    </location>
</feature>
<keyword evidence="16" id="KW-1185">Reference proteome</keyword>
<keyword evidence="5 13" id="KW-0963">Cytoplasm</keyword>
<dbReference type="EC" id="5.2.1.8" evidence="13"/>
<keyword evidence="8 13" id="KW-0697">Rotamase</keyword>
<dbReference type="FunFam" id="1.20.120.1150:FF:000002">
    <property type="entry name" value="Serine/threonine-protein phosphatase 2A activator"/>
    <property type="match status" value="1"/>
</dbReference>
<evidence type="ECO:0000256" key="9">
    <source>
        <dbReference type="ARBA" id="ARBA00023136"/>
    </source>
</evidence>
<evidence type="ECO:0000256" key="1">
    <source>
        <dbReference type="ARBA" id="ARBA00000971"/>
    </source>
</evidence>
<dbReference type="OrthoDB" id="16120at2759"/>
<feature type="binding site" evidence="12">
    <location>
        <position position="262"/>
    </location>
    <ligand>
        <name>Zn(2+)</name>
        <dbReference type="ChEBI" id="CHEBI:29105"/>
    </ligand>
</feature>
<dbReference type="Proteomes" id="UP000308768">
    <property type="component" value="Unassembled WGS sequence"/>
</dbReference>
<accession>A0A4U0X133</accession>
<evidence type="ECO:0000256" key="3">
    <source>
        <dbReference type="ARBA" id="ARBA00004496"/>
    </source>
</evidence>
<feature type="transmembrane region" description="Helical" evidence="14">
    <location>
        <begin position="190"/>
        <end position="213"/>
    </location>
</feature>
<dbReference type="InterPro" id="IPR037218">
    <property type="entry name" value="PTPA_sf"/>
</dbReference>
<feature type="binding site" evidence="12">
    <location>
        <position position="119"/>
    </location>
    <ligand>
        <name>Zn(2+)</name>
        <dbReference type="ChEBI" id="CHEBI:29105"/>
    </ligand>
</feature>
<comment type="catalytic activity">
    <reaction evidence="1 13">
        <text>[protein]-peptidylproline (omega=180) = [protein]-peptidylproline (omega=0)</text>
        <dbReference type="Rhea" id="RHEA:16237"/>
        <dbReference type="Rhea" id="RHEA-COMP:10747"/>
        <dbReference type="Rhea" id="RHEA-COMP:10748"/>
        <dbReference type="ChEBI" id="CHEBI:83833"/>
        <dbReference type="ChEBI" id="CHEBI:83834"/>
        <dbReference type="EC" id="5.2.1.8"/>
    </reaction>
</comment>
<keyword evidence="10 13" id="KW-0413">Isomerase</keyword>
<dbReference type="InterPro" id="IPR043170">
    <property type="entry name" value="PTPA_C_lid"/>
</dbReference>
<evidence type="ECO:0000256" key="8">
    <source>
        <dbReference type="ARBA" id="ARBA00023110"/>
    </source>
</evidence>
<evidence type="ECO:0000256" key="11">
    <source>
        <dbReference type="ARBA" id="ARBA00025287"/>
    </source>
</evidence>
<keyword evidence="12" id="KW-0479">Metal-binding</keyword>
<dbReference type="PANTHER" id="PTHR10012">
    <property type="entry name" value="SERINE/THREONINE-PROTEIN PHOSPHATASE 2A REGULATORY SUBUNIT B"/>
    <property type="match status" value="1"/>
</dbReference>
<evidence type="ECO:0000256" key="5">
    <source>
        <dbReference type="ARBA" id="ARBA00022490"/>
    </source>
</evidence>
<keyword evidence="7 14" id="KW-1133">Transmembrane helix</keyword>
<feature type="transmembrane region" description="Helical" evidence="14">
    <location>
        <begin position="165"/>
        <end position="184"/>
    </location>
</feature>
<dbReference type="Pfam" id="PF03095">
    <property type="entry name" value="PTPA"/>
    <property type="match status" value="1"/>
</dbReference>
<dbReference type="InterPro" id="IPR004327">
    <property type="entry name" value="Phstyr_phstse_ac"/>
</dbReference>
<sequence length="651" mass="73393">MRHTTTDTKDPGKERFSSQALLKWHELSQWQKDNEYLQTGYRQASYSFRRTLKSLRRVHNETVNIWSHIIGAILFSVVPIYMYLEFMPRYKHATTSDVFALAIFFLSVTVLFAFSAGFHTFKSHSPDVAHVTERFDYMGIVLVIWGSTVASDHFGFYCDRNLKQLYATLAAICCGFATMMPVFNTRKGRIVRFAMYSIFGLSAFAGPAHGVKVHGWAAQNQRQSLAYFIGLGIINFTGAAIYAARVPERWFPKKFDIWGASHQILHILVVFGALSHTIGLVKAFDYWILSPKDQGLFLASPSYTLLVSFIFTLSDSIRDTPISAIKAAELDPAVSSVVTVLDDAEALIERCPPADTGGSRFGNKAFRDFVDAVEASLRQWHERLNITDPAAIDEVATYLHHSFGNRTRIDYGSGHELNFMIWLLCLNRLSILKSSTFPSLILVVLPRYLRLMRTIQMTYYLEPAGSHGVWGLDDYQFLPFLFGASQLLHHPVIRPLSIHQPLILEEYAKDYLYLDQVAFVNSVKNVEGLRWHSPMLDDISAAKSWEKVEAGMRRMFVAEVLGKLPVMQHFLFGSLVPAVEGMSTEEELGLEREKDEVAGGEVVVMQDGMKHVHTPNSWGDCCGIKVPSSVGATLETKKRMGGEGLRRVPFD</sequence>
<feature type="transmembrane region" description="Helical" evidence="14">
    <location>
        <begin position="137"/>
        <end position="158"/>
    </location>
</feature>
<proteinExistence type="inferred from homology"/>
<dbReference type="GO" id="GO:0016020">
    <property type="term" value="C:membrane"/>
    <property type="evidence" value="ECO:0007669"/>
    <property type="project" value="UniProtKB-SubCell"/>
</dbReference>
<name>A0A4U0X133_9PEZI</name>
<evidence type="ECO:0000256" key="4">
    <source>
        <dbReference type="ARBA" id="ARBA00011019"/>
    </source>
</evidence>
<evidence type="ECO:0000256" key="10">
    <source>
        <dbReference type="ARBA" id="ARBA00023235"/>
    </source>
</evidence>
<comment type="subcellular location">
    <subcellularLocation>
        <location evidence="3 13">Cytoplasm</location>
    </subcellularLocation>
    <subcellularLocation>
        <location evidence="2">Membrane</location>
        <topology evidence="2">Multi-pass membrane protein</topology>
    </subcellularLocation>
</comment>
<reference evidence="15 16" key="1">
    <citation type="submission" date="2017-03" db="EMBL/GenBank/DDBJ databases">
        <title>Genomes of endolithic fungi from Antarctica.</title>
        <authorList>
            <person name="Coleine C."/>
            <person name="Masonjones S."/>
            <person name="Stajich J.E."/>
        </authorList>
    </citation>
    <scope>NUCLEOTIDE SEQUENCE [LARGE SCALE GENOMIC DNA]</scope>
    <source>
        <strain evidence="15 16">CCFEE 5187</strain>
    </source>
</reference>
<dbReference type="GO" id="GO:0000159">
    <property type="term" value="C:protein phosphatase type 2A complex"/>
    <property type="evidence" value="ECO:0007669"/>
    <property type="project" value="TreeGrafter"/>
</dbReference>
<comment type="function">
    <text evidence="11">PPIases accelerate the folding of proteins. It catalyzes the cis-trans isomerization of proline imidic peptide bonds in oligopeptides. Acts as a regulatory subunit for PP2A-like phosphatases modulating their activity or substrate specificity, probably by inducing a conformational change in the catalytic subunit, a direct target of the PPIase. Can reactivate inactive phosphatase PP2A-phosphatase methylesterase complexes (PP2Ai) in presence of ATP and Mg(2+) by dissociating the inactive form from the complex.</text>
</comment>
<dbReference type="GO" id="GO:0007052">
    <property type="term" value="P:mitotic spindle organization"/>
    <property type="evidence" value="ECO:0007669"/>
    <property type="project" value="TreeGrafter"/>
</dbReference>
<keyword evidence="9 14" id="KW-0472">Membrane</keyword>